<evidence type="ECO:0000256" key="3">
    <source>
        <dbReference type="ARBA" id="ARBA00022679"/>
    </source>
</evidence>
<accession>A0A166VZ22</accession>
<comment type="caution">
    <text evidence="6">The sequence shown here is derived from an EMBL/GenBank/DDBJ whole genome shotgun (WGS) entry which is preliminary data.</text>
</comment>
<keyword evidence="3 4" id="KW-0808">Transferase</keyword>
<dbReference type="UniPathway" id="UPA00094"/>
<dbReference type="AlphaFoldDB" id="A0A166VZ22"/>
<evidence type="ECO:0000313" key="6">
    <source>
        <dbReference type="EMBL" id="KZN34642.1"/>
    </source>
</evidence>
<dbReference type="PANTHER" id="PTHR11712:SF336">
    <property type="entry name" value="3-OXOACYL-[ACYL-CARRIER-PROTEIN] SYNTHASE, MITOCHONDRIAL"/>
    <property type="match status" value="1"/>
</dbReference>
<dbReference type="GO" id="GO:0006633">
    <property type="term" value="P:fatty acid biosynthetic process"/>
    <property type="evidence" value="ECO:0007669"/>
    <property type="project" value="UniProtKB-UniPathway"/>
</dbReference>
<dbReference type="CDD" id="cd00834">
    <property type="entry name" value="KAS_I_II"/>
    <property type="match status" value="1"/>
</dbReference>
<evidence type="ECO:0000259" key="5">
    <source>
        <dbReference type="PROSITE" id="PS52004"/>
    </source>
</evidence>
<dbReference type="Pfam" id="PF00109">
    <property type="entry name" value="ketoacyl-synt"/>
    <property type="match status" value="1"/>
</dbReference>
<keyword evidence="7" id="KW-1185">Reference proteome</keyword>
<name>A0A166VZ22_9GAMM</name>
<dbReference type="PROSITE" id="PS00606">
    <property type="entry name" value="KS3_1"/>
    <property type="match status" value="1"/>
</dbReference>
<dbReference type="RefSeq" id="WP_063358305.1">
    <property type="nucleotide sequence ID" value="NZ_AQHB01000049.1"/>
</dbReference>
<dbReference type="SMART" id="SM00825">
    <property type="entry name" value="PKS_KS"/>
    <property type="match status" value="1"/>
</dbReference>
<sequence>MLNQQHSKQRRVVVSGMGVIAPNGLNLESFWRNNLAGKSGVKNVSQFDVSEFDAQIAGIVEGFDPSEFGLTDTQIDTLDRYAQFALAATNMAVEDAGLTQSNVDNERLGICIATAIAGTKFMEEEFLRQTDNGNAPFSLDGVSLNLLSGACFHTATSEIAKTLNACGPQQTLATGCTAGLDAIGHAFNTIRAGLADVMISGASEAPLTPIAFGAFDIIGALTSDSNDNPEAASRPYDTSRSGFVLGESCGIFVLEELSHAIARNAPIYAELKGFGSTCNAYHMTNLQPEGHDLHRAMVAALKDAQLTPDKIDHVNAHGSSTPQNDVNETNALKKTLGAHAYKIPVCSSKSQIGHALAAANAVETIAAILALKYQQVPPTINMQKPDPQCDLNYVANHAQSHKIENVLKDASGFSGIHSALVFGKCDTQSLGE</sequence>
<dbReference type="InterPro" id="IPR000794">
    <property type="entry name" value="Beta-ketoacyl_synthase"/>
</dbReference>
<dbReference type="SUPFAM" id="SSF53901">
    <property type="entry name" value="Thiolase-like"/>
    <property type="match status" value="2"/>
</dbReference>
<dbReference type="InterPro" id="IPR016039">
    <property type="entry name" value="Thiolase-like"/>
</dbReference>
<dbReference type="EMBL" id="AUYB01000116">
    <property type="protein sequence ID" value="KZN34642.1"/>
    <property type="molecule type" value="Genomic_DNA"/>
</dbReference>
<feature type="domain" description="Ketosynthase family 3 (KS3)" evidence="5">
    <location>
        <begin position="9"/>
        <end position="424"/>
    </location>
</feature>
<comment type="similarity">
    <text evidence="2 4">Belongs to the thiolase-like superfamily. Beta-ketoacyl-ACP synthases family.</text>
</comment>
<dbReference type="Proteomes" id="UP000076643">
    <property type="component" value="Unassembled WGS sequence"/>
</dbReference>
<dbReference type="PROSITE" id="PS52004">
    <property type="entry name" value="KS3_2"/>
    <property type="match status" value="1"/>
</dbReference>
<dbReference type="InterPro" id="IPR014030">
    <property type="entry name" value="Ketoacyl_synth_N"/>
</dbReference>
<dbReference type="PANTHER" id="PTHR11712">
    <property type="entry name" value="POLYKETIDE SYNTHASE-RELATED"/>
    <property type="match status" value="1"/>
</dbReference>
<dbReference type="NCBIfam" id="NF005589">
    <property type="entry name" value="PRK07314.1"/>
    <property type="match status" value="1"/>
</dbReference>
<dbReference type="Pfam" id="PF02801">
    <property type="entry name" value="Ketoacyl-synt_C"/>
    <property type="match status" value="1"/>
</dbReference>
<evidence type="ECO:0000313" key="7">
    <source>
        <dbReference type="Proteomes" id="UP000076643"/>
    </source>
</evidence>
<dbReference type="PATRIC" id="fig|1365250.3.peg.3500"/>
<proteinExistence type="inferred from homology"/>
<dbReference type="InterPro" id="IPR014031">
    <property type="entry name" value="Ketoacyl_synth_C"/>
</dbReference>
<comment type="pathway">
    <text evidence="1">Lipid metabolism; fatty acid biosynthesis.</text>
</comment>
<organism evidence="6 7">
    <name type="scientific">Pseudoalteromonas luteoviolacea DSM 6061</name>
    <dbReference type="NCBI Taxonomy" id="1365250"/>
    <lineage>
        <taxon>Bacteria</taxon>
        <taxon>Pseudomonadati</taxon>
        <taxon>Pseudomonadota</taxon>
        <taxon>Gammaproteobacteria</taxon>
        <taxon>Alteromonadales</taxon>
        <taxon>Pseudoalteromonadaceae</taxon>
        <taxon>Pseudoalteromonas</taxon>
    </lineage>
</organism>
<gene>
    <name evidence="6" type="ORF">N475_19050</name>
</gene>
<dbReference type="InterPro" id="IPR020841">
    <property type="entry name" value="PKS_Beta-ketoAc_synthase_dom"/>
</dbReference>
<dbReference type="GO" id="GO:0004315">
    <property type="term" value="F:3-oxoacyl-[acyl-carrier-protein] synthase activity"/>
    <property type="evidence" value="ECO:0007669"/>
    <property type="project" value="InterPro"/>
</dbReference>
<evidence type="ECO:0000256" key="1">
    <source>
        <dbReference type="ARBA" id="ARBA00005194"/>
    </source>
</evidence>
<reference evidence="6 7" key="1">
    <citation type="submission" date="2013-07" db="EMBL/GenBank/DDBJ databases">
        <title>Comparative Genomic and Metabolomic Analysis of Twelve Strains of Pseudoalteromonas luteoviolacea.</title>
        <authorList>
            <person name="Vynne N.G."/>
            <person name="Mansson M."/>
            <person name="Gram L."/>
        </authorList>
    </citation>
    <scope>NUCLEOTIDE SEQUENCE [LARGE SCALE GENOMIC DNA]</scope>
    <source>
        <strain evidence="6 7">DSM 6061</strain>
    </source>
</reference>
<evidence type="ECO:0000256" key="2">
    <source>
        <dbReference type="ARBA" id="ARBA00008467"/>
    </source>
</evidence>
<protein>
    <recommendedName>
        <fullName evidence="5">Ketosynthase family 3 (KS3) domain-containing protein</fullName>
    </recommendedName>
</protein>
<dbReference type="GO" id="GO:0005829">
    <property type="term" value="C:cytosol"/>
    <property type="evidence" value="ECO:0007669"/>
    <property type="project" value="TreeGrafter"/>
</dbReference>
<dbReference type="Gene3D" id="3.40.47.10">
    <property type="match status" value="1"/>
</dbReference>
<dbReference type="InterPro" id="IPR018201">
    <property type="entry name" value="Ketoacyl_synth_AS"/>
</dbReference>
<evidence type="ECO:0000256" key="4">
    <source>
        <dbReference type="RuleBase" id="RU003694"/>
    </source>
</evidence>